<reference evidence="7" key="1">
    <citation type="journal article" date="2019" name="Int. J. Syst. Evol. Microbiol.">
        <title>The Global Catalogue of Microorganisms (GCM) 10K type strain sequencing project: providing services to taxonomists for standard genome sequencing and annotation.</title>
        <authorList>
            <consortium name="The Broad Institute Genomics Platform"/>
            <consortium name="The Broad Institute Genome Sequencing Center for Infectious Disease"/>
            <person name="Wu L."/>
            <person name="Ma J."/>
        </authorList>
    </citation>
    <scope>NUCLEOTIDE SEQUENCE [LARGE SCALE GENOMIC DNA]</scope>
    <source>
        <strain evidence="7">JCM 16898</strain>
    </source>
</reference>
<dbReference type="PANTHER" id="PTHR30055:SF174">
    <property type="entry name" value="TRANSCRIPTIONAL REGULATORY PROTEIN (PROBABLY TETR-FAMILY)-RELATED"/>
    <property type="match status" value="1"/>
</dbReference>
<dbReference type="SUPFAM" id="SSF46689">
    <property type="entry name" value="Homeodomain-like"/>
    <property type="match status" value="1"/>
</dbReference>
<dbReference type="InterPro" id="IPR001647">
    <property type="entry name" value="HTH_TetR"/>
</dbReference>
<evidence type="ECO:0000256" key="2">
    <source>
        <dbReference type="ARBA" id="ARBA00023125"/>
    </source>
</evidence>
<dbReference type="RefSeq" id="WP_344861003.1">
    <property type="nucleotide sequence ID" value="NZ_BAAAZN010000006.1"/>
</dbReference>
<proteinExistence type="predicted"/>
<evidence type="ECO:0000313" key="6">
    <source>
        <dbReference type="EMBL" id="GAA3548474.1"/>
    </source>
</evidence>
<evidence type="ECO:0000313" key="7">
    <source>
        <dbReference type="Proteomes" id="UP001500689"/>
    </source>
</evidence>
<evidence type="ECO:0000256" key="4">
    <source>
        <dbReference type="PROSITE-ProRule" id="PRU00335"/>
    </source>
</evidence>
<dbReference type="InterPro" id="IPR054129">
    <property type="entry name" value="DesT_TetR_C"/>
</dbReference>
<dbReference type="Pfam" id="PF00440">
    <property type="entry name" value="TetR_N"/>
    <property type="match status" value="1"/>
</dbReference>
<feature type="DNA-binding region" description="H-T-H motif" evidence="4">
    <location>
        <begin position="35"/>
        <end position="54"/>
    </location>
</feature>
<evidence type="ECO:0000256" key="3">
    <source>
        <dbReference type="ARBA" id="ARBA00023163"/>
    </source>
</evidence>
<sequence>MNPVAAGGNADTDRRGRLIDAARLLFSERPYEKVTTTEIARTADVAYGLIAHHFDNKRGLYLAVMKQIAAEITANHQKPPRGDTPLEQLHSALVEHITYIDRHASGFLAIMRGGLGADPDLRKLVDETRWAGALRVLHATGVTNPPATLRAALRGWVGYLDELMVDRIENRDLAITTLADLAAAALTATLQKVTTLDPHTGIDPAITKAIAPTTRR</sequence>
<name>A0ABP6WA89_9PSEU</name>
<dbReference type="Proteomes" id="UP001500689">
    <property type="component" value="Unassembled WGS sequence"/>
</dbReference>
<keyword evidence="1" id="KW-0805">Transcription regulation</keyword>
<gene>
    <name evidence="6" type="ORF">GCM10022222_35100</name>
</gene>
<dbReference type="PRINTS" id="PR00455">
    <property type="entry name" value="HTHTETR"/>
</dbReference>
<keyword evidence="2 4" id="KW-0238">DNA-binding</keyword>
<protein>
    <recommendedName>
        <fullName evidence="5">HTH tetR-type domain-containing protein</fullName>
    </recommendedName>
</protein>
<dbReference type="Pfam" id="PF21943">
    <property type="entry name" value="TetR_C_46"/>
    <property type="match status" value="1"/>
</dbReference>
<dbReference type="EMBL" id="BAAAZN010000006">
    <property type="protein sequence ID" value="GAA3548474.1"/>
    <property type="molecule type" value="Genomic_DNA"/>
</dbReference>
<dbReference type="Gene3D" id="1.10.357.10">
    <property type="entry name" value="Tetracycline Repressor, domain 2"/>
    <property type="match status" value="1"/>
</dbReference>
<evidence type="ECO:0000256" key="1">
    <source>
        <dbReference type="ARBA" id="ARBA00023015"/>
    </source>
</evidence>
<keyword evidence="7" id="KW-1185">Reference proteome</keyword>
<dbReference type="PANTHER" id="PTHR30055">
    <property type="entry name" value="HTH-TYPE TRANSCRIPTIONAL REGULATOR RUTR"/>
    <property type="match status" value="1"/>
</dbReference>
<accession>A0ABP6WA89</accession>
<dbReference type="PROSITE" id="PS50977">
    <property type="entry name" value="HTH_TETR_2"/>
    <property type="match status" value="1"/>
</dbReference>
<evidence type="ECO:0000259" key="5">
    <source>
        <dbReference type="PROSITE" id="PS50977"/>
    </source>
</evidence>
<keyword evidence="3" id="KW-0804">Transcription</keyword>
<feature type="domain" description="HTH tetR-type" evidence="5">
    <location>
        <begin position="12"/>
        <end position="72"/>
    </location>
</feature>
<dbReference type="InterPro" id="IPR009057">
    <property type="entry name" value="Homeodomain-like_sf"/>
</dbReference>
<dbReference type="InterPro" id="IPR050109">
    <property type="entry name" value="HTH-type_TetR-like_transc_reg"/>
</dbReference>
<comment type="caution">
    <text evidence="6">The sequence shown here is derived from an EMBL/GenBank/DDBJ whole genome shotgun (WGS) entry which is preliminary data.</text>
</comment>
<organism evidence="6 7">
    <name type="scientific">Amycolatopsis ultiminotia</name>
    <dbReference type="NCBI Taxonomy" id="543629"/>
    <lineage>
        <taxon>Bacteria</taxon>
        <taxon>Bacillati</taxon>
        <taxon>Actinomycetota</taxon>
        <taxon>Actinomycetes</taxon>
        <taxon>Pseudonocardiales</taxon>
        <taxon>Pseudonocardiaceae</taxon>
        <taxon>Amycolatopsis</taxon>
    </lineage>
</organism>